<dbReference type="EMBL" id="LWQS01000082">
    <property type="protein sequence ID" value="OAN42842.1"/>
    <property type="molecule type" value="Genomic_DNA"/>
</dbReference>
<dbReference type="InterPro" id="IPR052715">
    <property type="entry name" value="RAYT_transposase"/>
</dbReference>
<evidence type="ECO:0000259" key="1">
    <source>
        <dbReference type="SMART" id="SM01321"/>
    </source>
</evidence>
<dbReference type="SUPFAM" id="SSF143422">
    <property type="entry name" value="Transposase IS200-like"/>
    <property type="match status" value="1"/>
</dbReference>
<keyword evidence="3" id="KW-1185">Reference proteome</keyword>
<dbReference type="GO" id="GO:0004803">
    <property type="term" value="F:transposase activity"/>
    <property type="evidence" value="ECO:0007669"/>
    <property type="project" value="InterPro"/>
</dbReference>
<sequence length="215" mass="25241">MQQLLKHYVAPPQFPPATITFITFPLIDTIPEKTLLQLKQEQNRTQATITAQYTGAEQLHHLYQLVQHHFERLDALLDQGIAGGPQWLIEPAIAQIVSDALTEFNGRYYRMFGYCIMPNHVHLIIERSNAVPMYQYSLARLIKRFKGQTGRLANEVINRSGPFWHLDHYEYPIYRAGEAERVLTYTQHNPVRAGLVSHPREWPYRFDIAEEWREW</sequence>
<feature type="domain" description="Transposase IS200-like" evidence="1">
    <location>
        <begin position="63"/>
        <end position="189"/>
    </location>
</feature>
<evidence type="ECO:0000313" key="3">
    <source>
        <dbReference type="Proteomes" id="UP000078287"/>
    </source>
</evidence>
<dbReference type="STRING" id="1707952.A6A03_03755"/>
<gene>
    <name evidence="2" type="ORF">A6A03_03755</name>
</gene>
<protein>
    <recommendedName>
        <fullName evidence="1">Transposase IS200-like domain-containing protein</fullName>
    </recommendedName>
</protein>
<dbReference type="RefSeq" id="WP_066790335.1">
    <property type="nucleotide sequence ID" value="NZ_LWQS01000082.1"/>
</dbReference>
<dbReference type="InterPro" id="IPR002686">
    <property type="entry name" value="Transposase_17"/>
</dbReference>
<comment type="caution">
    <text evidence="2">The sequence shown here is derived from an EMBL/GenBank/DDBJ whole genome shotgun (WGS) entry which is preliminary data.</text>
</comment>
<dbReference type="Proteomes" id="UP000078287">
    <property type="component" value="Unassembled WGS sequence"/>
</dbReference>
<dbReference type="GO" id="GO:0043565">
    <property type="term" value="F:sequence-specific DNA binding"/>
    <property type="evidence" value="ECO:0007669"/>
    <property type="project" value="TreeGrafter"/>
</dbReference>
<dbReference type="PANTHER" id="PTHR36966">
    <property type="entry name" value="REP-ASSOCIATED TYROSINE TRANSPOSASE"/>
    <property type="match status" value="1"/>
</dbReference>
<dbReference type="SMART" id="SM01321">
    <property type="entry name" value="Y1_Tnp"/>
    <property type="match status" value="1"/>
</dbReference>
<dbReference type="Gene3D" id="3.30.70.1290">
    <property type="entry name" value="Transposase IS200-like"/>
    <property type="match status" value="1"/>
</dbReference>
<dbReference type="GO" id="GO:0006313">
    <property type="term" value="P:DNA transposition"/>
    <property type="evidence" value="ECO:0007669"/>
    <property type="project" value="InterPro"/>
</dbReference>
<dbReference type="InterPro" id="IPR036515">
    <property type="entry name" value="Transposase_17_sf"/>
</dbReference>
<proteinExistence type="predicted"/>
<name>A0A178M3M1_9CHLR</name>
<evidence type="ECO:0000313" key="2">
    <source>
        <dbReference type="EMBL" id="OAN42842.1"/>
    </source>
</evidence>
<reference evidence="2 3" key="1">
    <citation type="submission" date="2016-04" db="EMBL/GenBank/DDBJ databases">
        <title>Chloroflexus islandicus sp. nov., a thermophilic filamentous anoxygenic phototrophic bacterium from geyser Strokkur (Iceland).</title>
        <authorList>
            <person name="Gaisin V.A."/>
            <person name="Kalashnikov A.M."/>
            <person name="Sukhacheva M.V."/>
            <person name="Grouzdev D.S."/>
            <person name="Ivanov T.M."/>
            <person name="Kuznetsov B."/>
            <person name="Gorlenko V.M."/>
        </authorList>
    </citation>
    <scope>NUCLEOTIDE SEQUENCE [LARGE SCALE GENOMIC DNA]</scope>
    <source>
        <strain evidence="3">isl-2</strain>
    </source>
</reference>
<dbReference type="PANTHER" id="PTHR36966:SF1">
    <property type="entry name" value="REP-ASSOCIATED TYROSINE TRANSPOSASE"/>
    <property type="match status" value="1"/>
</dbReference>
<dbReference type="AlphaFoldDB" id="A0A178M3M1"/>
<accession>A0A178M3M1</accession>
<organism evidence="2 3">
    <name type="scientific">Chloroflexus islandicus</name>
    <dbReference type="NCBI Taxonomy" id="1707952"/>
    <lineage>
        <taxon>Bacteria</taxon>
        <taxon>Bacillati</taxon>
        <taxon>Chloroflexota</taxon>
        <taxon>Chloroflexia</taxon>
        <taxon>Chloroflexales</taxon>
        <taxon>Chloroflexineae</taxon>
        <taxon>Chloroflexaceae</taxon>
        <taxon>Chloroflexus</taxon>
    </lineage>
</organism>